<protein>
    <submittedName>
        <fullName evidence="3">Glycosyltransferase family 2 protein</fullName>
    </submittedName>
</protein>
<name>A0A4R5PHG2_9HYPH</name>
<keyword evidence="4" id="KW-1185">Reference proteome</keyword>
<dbReference type="EMBL" id="SMSI01000004">
    <property type="protein sequence ID" value="TDH34338.1"/>
    <property type="molecule type" value="Genomic_DNA"/>
</dbReference>
<dbReference type="SUPFAM" id="SSF53448">
    <property type="entry name" value="Nucleotide-diphospho-sugar transferases"/>
    <property type="match status" value="1"/>
</dbReference>
<dbReference type="InterPro" id="IPR001173">
    <property type="entry name" value="Glyco_trans_2-like"/>
</dbReference>
<keyword evidence="3" id="KW-0808">Transferase</keyword>
<proteinExistence type="inferred from homology"/>
<evidence type="ECO:0000313" key="4">
    <source>
        <dbReference type="Proteomes" id="UP000295131"/>
    </source>
</evidence>
<accession>A0A4R5PHG2</accession>
<dbReference type="CDD" id="cd02511">
    <property type="entry name" value="Beta4Glucosyltransferase"/>
    <property type="match status" value="1"/>
</dbReference>
<gene>
    <name evidence="3" type="ORF">E2A64_16865</name>
</gene>
<dbReference type="InterPro" id="IPR029044">
    <property type="entry name" value="Nucleotide-diphossugar_trans"/>
</dbReference>
<dbReference type="Pfam" id="PF00535">
    <property type="entry name" value="Glycos_transf_2"/>
    <property type="match status" value="1"/>
</dbReference>
<dbReference type="Proteomes" id="UP000295131">
    <property type="component" value="Unassembled WGS sequence"/>
</dbReference>
<evidence type="ECO:0000259" key="2">
    <source>
        <dbReference type="Pfam" id="PF00535"/>
    </source>
</evidence>
<sequence length="296" mass="32829">MVPGTCLELPCDALSPDVAERFSRPRPPQGAPGVTHSGAFIPVSVFIICFNEERVIEASLRALSRFQEILVVDSGSTDRTVDIVEGLSRDGLPVRLIHHDWTGFGAQKQFALEQCSLEWAFNVDADEIAEPTLVDAIAKNVASPGENAGFSVERRHWVPGYGYAHPWVKHDRIVRLVRRAKSYYDTKQTIHESLRVDGATGRVAGGYLLHASIIAPALEFEKQNSYTSLKASERSARGRRTSPSKMLTAPIGYFVKFYLLKRYFLCGWGGFAMAAGAASYAYQTEYKSWRAGLDPR</sequence>
<dbReference type="PANTHER" id="PTHR43630">
    <property type="entry name" value="POLY-BETA-1,6-N-ACETYL-D-GLUCOSAMINE SYNTHASE"/>
    <property type="match status" value="1"/>
</dbReference>
<evidence type="ECO:0000256" key="1">
    <source>
        <dbReference type="ARBA" id="ARBA00038494"/>
    </source>
</evidence>
<comment type="similarity">
    <text evidence="1">Belongs to the glycosyltransferase 2 family. WaaE/KdtX subfamily.</text>
</comment>
<comment type="caution">
    <text evidence="3">The sequence shown here is derived from an EMBL/GenBank/DDBJ whole genome shotgun (WGS) entry which is preliminary data.</text>
</comment>
<dbReference type="Gene3D" id="3.90.550.10">
    <property type="entry name" value="Spore Coat Polysaccharide Biosynthesis Protein SpsA, Chain A"/>
    <property type="match status" value="1"/>
</dbReference>
<reference evidence="3 4" key="1">
    <citation type="journal article" date="2013" name="Int. J. Syst. Evol. Microbiol.">
        <title>Hoeflea suaedae sp. nov., an endophytic bacterium isolated from the root of the halophyte Suaeda maritima.</title>
        <authorList>
            <person name="Chung E.J."/>
            <person name="Park J.A."/>
            <person name="Pramanik P."/>
            <person name="Bibi F."/>
            <person name="Jeon C.O."/>
            <person name="Chung Y.R."/>
        </authorList>
    </citation>
    <scope>NUCLEOTIDE SEQUENCE [LARGE SCALE GENOMIC DNA]</scope>
    <source>
        <strain evidence="3 4">YC6898</strain>
    </source>
</reference>
<feature type="domain" description="Glycosyltransferase 2-like" evidence="2">
    <location>
        <begin position="44"/>
        <end position="148"/>
    </location>
</feature>
<dbReference type="PANTHER" id="PTHR43630:SF2">
    <property type="entry name" value="GLYCOSYLTRANSFERASE"/>
    <property type="match status" value="1"/>
</dbReference>
<dbReference type="AlphaFoldDB" id="A0A4R5PHG2"/>
<evidence type="ECO:0000313" key="3">
    <source>
        <dbReference type="EMBL" id="TDH34338.1"/>
    </source>
</evidence>
<dbReference type="GO" id="GO:0016740">
    <property type="term" value="F:transferase activity"/>
    <property type="evidence" value="ECO:0007669"/>
    <property type="project" value="UniProtKB-KW"/>
</dbReference>
<organism evidence="3 4">
    <name type="scientific">Pseudohoeflea suaedae</name>
    <dbReference type="NCBI Taxonomy" id="877384"/>
    <lineage>
        <taxon>Bacteria</taxon>
        <taxon>Pseudomonadati</taxon>
        <taxon>Pseudomonadota</taxon>
        <taxon>Alphaproteobacteria</taxon>
        <taxon>Hyphomicrobiales</taxon>
        <taxon>Rhizobiaceae</taxon>
        <taxon>Pseudohoeflea</taxon>
    </lineage>
</organism>